<feature type="domain" description="Helicase ATP-binding" evidence="5">
    <location>
        <begin position="314"/>
        <end position="486"/>
    </location>
</feature>
<sequence>MPQSPEVIEAAIREAISPGFRGGLLARGEARGMIWRDGILPENAPEFGPLLDYNLLSYGYALLGSGMRLIEAEGSRELSRRAFENAAVAIESVIARGPQTDDREFHRVVAAAAYHLGGFSARAYSLLSKVRNSAQTTASEQCLVLLMLRSLDDLSALIFGWRAESRASDAELVTVLERSYTAVGIDDLAEEDAPDVIDVIDLALTDAFMAAMSVAMLAFERGDAELLDDAVHRLRTGLDAAGELNLVPQWWCHRLAIHLLDGLWQASFHAVLPIGPREGGEGDWHELRATFIATLLRRRRSEIELWPSQLEAAARVLDTHDNLVLSLPTSAGKTRIAELCILATLAERRRIVVVTPLRALSAQTEAILERTFVPLGKTVSSLYGTTGLSEVDQDILGERNIIVATPEKLDFALRNDPDLLNDVGLVVLDEGHMIGQNEREVRYEIQVQRLLRRPDAANRRIVCLSAILPDGDQMQDFVNWLTDDQPAGLIANSWRPTTLRYGEITWHDDHARLTVTVGSETPFVPRFLSAFTPPKNRRTSFPNDQQELTLASAWQLVDEGQTVLIFCPLRRSVNSLAKAIVKLNRQGALRNVFEGDAAQLNTALTIGEEWLGPTHPILACLKLGVAVHHGSLPTPYRKEVERLLREGVLKITVSSPTLAQGLNLSASALIIHSIWRSRALIEASEFRNIVGRAGRAFVDSVGLVLHPLYENKYWERRNWRKLVDDSAHRDMSSGLMQLVESLLTRMLHKFGDDDLEVLIDYVAGNAAWGFPELSDEEDDQAAAVAARKWREQLSSLDCALFSLLNDSAVDEVGIEEALDHALASSLWTRSVARRRELAQTALRAGLSSRARFLWDRTTATQRRSYFLAGVGLETGRKLDENADVLNQHLRDAERSILDSDDHGAIAAITQFAAIALTIEPFAPPNLSVGWEVTLAGWLEGKTVVEIASGDTFDALELIEDTLAYRLPWAMEAVRVRASAHESADDAWLLVDPDEGHAVAAVESGTLNRSAALLMRAGFSSRSGAIAAVLSESGQFTTLAELHQWLGSEDVRRHADDGDWPTPSTHDLWTGFTNRSVASGQKTWTHTVEYASVTWFDDHPSSSAAPYRAVSDEVLTFIDMPDGRRVGFLNEPLNPKRAGLLTVAGTSAENTVELNYRGPADLYG</sequence>
<dbReference type="PROSITE" id="PS51192">
    <property type="entry name" value="HELICASE_ATP_BIND_1"/>
    <property type="match status" value="1"/>
</dbReference>
<dbReference type="InterPro" id="IPR027417">
    <property type="entry name" value="P-loop_NTPase"/>
</dbReference>
<protein>
    <submittedName>
        <fullName evidence="7">DEAD/DEAH box helicase</fullName>
    </submittedName>
</protein>
<dbReference type="CDD" id="cd17921">
    <property type="entry name" value="DEXHc_Ski2"/>
    <property type="match status" value="1"/>
</dbReference>
<gene>
    <name evidence="7" type="ORF">BOX37_28410</name>
</gene>
<keyword evidence="2" id="KW-0378">Hydrolase</keyword>
<keyword evidence="8" id="KW-1185">Reference proteome</keyword>
<dbReference type="KEGG" id="nsl:BOX37_28410"/>
<accession>A0A1J0VZ54</accession>
<evidence type="ECO:0000259" key="6">
    <source>
        <dbReference type="PROSITE" id="PS51194"/>
    </source>
</evidence>
<dbReference type="PANTHER" id="PTHR47961">
    <property type="entry name" value="DNA POLYMERASE THETA, PUTATIVE (AFU_ORTHOLOGUE AFUA_1G05260)-RELATED"/>
    <property type="match status" value="1"/>
</dbReference>
<dbReference type="InterPro" id="IPR050474">
    <property type="entry name" value="Hel308_SKI2-like"/>
</dbReference>
<dbReference type="SMART" id="SM00487">
    <property type="entry name" value="DEXDc"/>
    <property type="match status" value="1"/>
</dbReference>
<dbReference type="PANTHER" id="PTHR47961:SF6">
    <property type="entry name" value="DNA-DIRECTED DNA POLYMERASE"/>
    <property type="match status" value="1"/>
</dbReference>
<evidence type="ECO:0000313" key="8">
    <source>
        <dbReference type="Proteomes" id="UP000183810"/>
    </source>
</evidence>
<dbReference type="GO" id="GO:0004386">
    <property type="term" value="F:helicase activity"/>
    <property type="evidence" value="ECO:0007669"/>
    <property type="project" value="UniProtKB-KW"/>
</dbReference>
<keyword evidence="3 7" id="KW-0347">Helicase</keyword>
<dbReference type="SMART" id="SM00490">
    <property type="entry name" value="HELICc"/>
    <property type="match status" value="1"/>
</dbReference>
<proteinExistence type="predicted"/>
<keyword evidence="4" id="KW-0067">ATP-binding</keyword>
<dbReference type="Pfam" id="PF00270">
    <property type="entry name" value="DEAD"/>
    <property type="match status" value="1"/>
</dbReference>
<dbReference type="EMBL" id="CP018082">
    <property type="protein sequence ID" value="APE37207.1"/>
    <property type="molecule type" value="Genomic_DNA"/>
</dbReference>
<dbReference type="GO" id="GO:0016787">
    <property type="term" value="F:hydrolase activity"/>
    <property type="evidence" value="ECO:0007669"/>
    <property type="project" value="UniProtKB-KW"/>
</dbReference>
<dbReference type="GO" id="GO:0005524">
    <property type="term" value="F:ATP binding"/>
    <property type="evidence" value="ECO:0007669"/>
    <property type="project" value="UniProtKB-KW"/>
</dbReference>
<name>A0A1J0VZ54_9NOCA</name>
<dbReference type="OrthoDB" id="9815222at2"/>
<evidence type="ECO:0000256" key="2">
    <source>
        <dbReference type="ARBA" id="ARBA00022801"/>
    </source>
</evidence>
<evidence type="ECO:0000256" key="1">
    <source>
        <dbReference type="ARBA" id="ARBA00022741"/>
    </source>
</evidence>
<evidence type="ECO:0000256" key="3">
    <source>
        <dbReference type="ARBA" id="ARBA00022806"/>
    </source>
</evidence>
<dbReference type="RefSeq" id="WP_071930379.1">
    <property type="nucleotide sequence ID" value="NZ_CP018082.1"/>
</dbReference>
<organism evidence="7 8">
    <name type="scientific">Nocardia mangyaensis</name>
    <dbReference type="NCBI Taxonomy" id="2213200"/>
    <lineage>
        <taxon>Bacteria</taxon>
        <taxon>Bacillati</taxon>
        <taxon>Actinomycetota</taxon>
        <taxon>Actinomycetes</taxon>
        <taxon>Mycobacteriales</taxon>
        <taxon>Nocardiaceae</taxon>
        <taxon>Nocardia</taxon>
    </lineage>
</organism>
<dbReference type="InterPro" id="IPR001650">
    <property type="entry name" value="Helicase_C-like"/>
</dbReference>
<reference evidence="7" key="1">
    <citation type="submission" date="2016-11" db="EMBL/GenBank/DDBJ databases">
        <authorList>
            <person name="Jaros S."/>
            <person name="Januszkiewicz K."/>
            <person name="Wedrychowicz H."/>
        </authorList>
    </citation>
    <scope>NUCLEOTIDE SEQUENCE [LARGE SCALE GENOMIC DNA]</scope>
    <source>
        <strain evidence="7">Y48</strain>
    </source>
</reference>
<dbReference type="InterPro" id="IPR011545">
    <property type="entry name" value="DEAD/DEAH_box_helicase_dom"/>
</dbReference>
<dbReference type="Proteomes" id="UP000183810">
    <property type="component" value="Chromosome"/>
</dbReference>
<dbReference type="InterPro" id="IPR014001">
    <property type="entry name" value="Helicase_ATP-bd"/>
</dbReference>
<dbReference type="Gene3D" id="3.40.50.300">
    <property type="entry name" value="P-loop containing nucleotide triphosphate hydrolases"/>
    <property type="match status" value="2"/>
</dbReference>
<dbReference type="AlphaFoldDB" id="A0A1J0VZ54"/>
<keyword evidence="1" id="KW-0547">Nucleotide-binding</keyword>
<dbReference type="SUPFAM" id="SSF52540">
    <property type="entry name" value="P-loop containing nucleoside triphosphate hydrolases"/>
    <property type="match status" value="1"/>
</dbReference>
<evidence type="ECO:0000256" key="4">
    <source>
        <dbReference type="ARBA" id="ARBA00022840"/>
    </source>
</evidence>
<feature type="domain" description="Helicase C-terminal" evidence="6">
    <location>
        <begin position="549"/>
        <end position="743"/>
    </location>
</feature>
<dbReference type="GO" id="GO:0003676">
    <property type="term" value="F:nucleic acid binding"/>
    <property type="evidence" value="ECO:0007669"/>
    <property type="project" value="InterPro"/>
</dbReference>
<dbReference type="PROSITE" id="PS51194">
    <property type="entry name" value="HELICASE_CTER"/>
    <property type="match status" value="1"/>
</dbReference>
<dbReference type="Pfam" id="PF00271">
    <property type="entry name" value="Helicase_C"/>
    <property type="match status" value="1"/>
</dbReference>
<evidence type="ECO:0000313" key="7">
    <source>
        <dbReference type="EMBL" id="APE37207.1"/>
    </source>
</evidence>
<evidence type="ECO:0000259" key="5">
    <source>
        <dbReference type="PROSITE" id="PS51192"/>
    </source>
</evidence>